<dbReference type="Proteomes" id="UP000295030">
    <property type="component" value="Unassembled WGS sequence"/>
</dbReference>
<keyword evidence="1" id="KW-0805">Transcription regulation</keyword>
<evidence type="ECO:0000256" key="3">
    <source>
        <dbReference type="ARBA" id="ARBA00023163"/>
    </source>
</evidence>
<dbReference type="InterPro" id="IPR011075">
    <property type="entry name" value="TetR_C"/>
</dbReference>
<accession>A0A4R1HQL4</accession>
<dbReference type="PRINTS" id="PR00455">
    <property type="entry name" value="HTHTETR"/>
</dbReference>
<evidence type="ECO:0000256" key="2">
    <source>
        <dbReference type="ARBA" id="ARBA00023125"/>
    </source>
</evidence>
<dbReference type="InterPro" id="IPR009057">
    <property type="entry name" value="Homeodomain-like_sf"/>
</dbReference>
<dbReference type="Gene3D" id="1.10.357.10">
    <property type="entry name" value="Tetracycline Repressor, domain 2"/>
    <property type="match status" value="1"/>
</dbReference>
<dbReference type="PANTHER" id="PTHR47506">
    <property type="entry name" value="TRANSCRIPTIONAL REGULATORY PROTEIN"/>
    <property type="match status" value="1"/>
</dbReference>
<evidence type="ECO:0000259" key="5">
    <source>
        <dbReference type="PROSITE" id="PS50977"/>
    </source>
</evidence>
<feature type="domain" description="HTH tetR-type" evidence="5">
    <location>
        <begin position="6"/>
        <end position="66"/>
    </location>
</feature>
<keyword evidence="7" id="KW-1185">Reference proteome</keyword>
<gene>
    <name evidence="6" type="ORF">EV667_3289</name>
</gene>
<name>A0A4R1HQL4_ANCAQ</name>
<dbReference type="SUPFAM" id="SSF46689">
    <property type="entry name" value="Homeodomain-like"/>
    <property type="match status" value="1"/>
</dbReference>
<evidence type="ECO:0000256" key="4">
    <source>
        <dbReference type="PROSITE-ProRule" id="PRU00335"/>
    </source>
</evidence>
<proteinExistence type="predicted"/>
<dbReference type="SUPFAM" id="SSF48498">
    <property type="entry name" value="Tetracyclin repressor-like, C-terminal domain"/>
    <property type="match status" value="1"/>
</dbReference>
<feature type="DNA-binding region" description="H-T-H motif" evidence="4">
    <location>
        <begin position="29"/>
        <end position="48"/>
    </location>
</feature>
<dbReference type="GO" id="GO:0003677">
    <property type="term" value="F:DNA binding"/>
    <property type="evidence" value="ECO:0007669"/>
    <property type="project" value="UniProtKB-UniRule"/>
</dbReference>
<dbReference type="PANTHER" id="PTHR47506:SF1">
    <property type="entry name" value="HTH-TYPE TRANSCRIPTIONAL REGULATOR YJDC"/>
    <property type="match status" value="1"/>
</dbReference>
<keyword evidence="3" id="KW-0804">Transcription</keyword>
<organism evidence="6 7">
    <name type="scientific">Ancylobacter aquaticus</name>
    <dbReference type="NCBI Taxonomy" id="100"/>
    <lineage>
        <taxon>Bacteria</taxon>
        <taxon>Pseudomonadati</taxon>
        <taxon>Pseudomonadota</taxon>
        <taxon>Alphaproteobacteria</taxon>
        <taxon>Hyphomicrobiales</taxon>
        <taxon>Xanthobacteraceae</taxon>
        <taxon>Ancylobacter</taxon>
    </lineage>
</organism>
<dbReference type="Pfam" id="PF00440">
    <property type="entry name" value="TetR_N"/>
    <property type="match status" value="1"/>
</dbReference>
<dbReference type="InterPro" id="IPR036271">
    <property type="entry name" value="Tet_transcr_reg_TetR-rel_C_sf"/>
</dbReference>
<evidence type="ECO:0000313" key="7">
    <source>
        <dbReference type="Proteomes" id="UP000295030"/>
    </source>
</evidence>
<dbReference type="Gene3D" id="1.10.10.60">
    <property type="entry name" value="Homeodomain-like"/>
    <property type="match status" value="1"/>
</dbReference>
<keyword evidence="2 4" id="KW-0238">DNA-binding</keyword>
<dbReference type="AlphaFoldDB" id="A0A4R1HQL4"/>
<reference evidence="6 7" key="1">
    <citation type="submission" date="2019-03" db="EMBL/GenBank/DDBJ databases">
        <title>Genomic Encyclopedia of Type Strains, Phase IV (KMG-IV): sequencing the most valuable type-strain genomes for metagenomic binning, comparative biology and taxonomic classification.</title>
        <authorList>
            <person name="Goeker M."/>
        </authorList>
    </citation>
    <scope>NUCLEOTIDE SEQUENCE [LARGE SCALE GENOMIC DNA]</scope>
    <source>
        <strain evidence="6 7">DSM 101</strain>
    </source>
</reference>
<dbReference type="OrthoDB" id="9795242at2"/>
<protein>
    <submittedName>
        <fullName evidence="6">TetR family transcriptional regulator</fullName>
    </submittedName>
</protein>
<evidence type="ECO:0000256" key="1">
    <source>
        <dbReference type="ARBA" id="ARBA00023015"/>
    </source>
</evidence>
<comment type="caution">
    <text evidence="6">The sequence shown here is derived from an EMBL/GenBank/DDBJ whole genome shotgun (WGS) entry which is preliminary data.</text>
</comment>
<dbReference type="InterPro" id="IPR001647">
    <property type="entry name" value="HTH_TetR"/>
</dbReference>
<sequence length="205" mass="22656">MARPREFDEEAVLNAAVECFWSRGYEATSVRDLIEKTGLTGASLYNAFGDKRAFYQRALDHYVETSILDRIRRCEAMAPREAIGSFFAEILKRSLDDRTHRGCMLVNAALDVVPHDPGFQDIVAGVLTRIEAFFLGRVRAGQVDGTITLALPAEDLARHLLGVLMGLRVLARARPERALLEGVVSPALALLDAIETARPPRCHVV</sequence>
<dbReference type="EMBL" id="SMFY01000003">
    <property type="protein sequence ID" value="TCK23463.1"/>
    <property type="molecule type" value="Genomic_DNA"/>
</dbReference>
<dbReference type="Pfam" id="PF16925">
    <property type="entry name" value="TetR_C_13"/>
    <property type="match status" value="1"/>
</dbReference>
<evidence type="ECO:0000313" key="6">
    <source>
        <dbReference type="EMBL" id="TCK23463.1"/>
    </source>
</evidence>
<dbReference type="PROSITE" id="PS50977">
    <property type="entry name" value="HTH_TETR_2"/>
    <property type="match status" value="1"/>
</dbReference>